<sequence length="409" mass="43999">MSVGFLPPGALEAELDRCKKLEDEARRQQERAAREVQAAQDRLDLARLHLTTCASQCRQAREHRDDVDAALQAAKVLAAHFAAVWESRERQLPQTLRAIREAEGEERDARKAIAVAEGRLATAVEEREAADDKLVSTSRVIGKVRSKASVGLKKFQDEVEEERLRAQAERLAATAAVQKAQQVAAASLQAAQPAAAAPQAPAGNGAPASGARSSDPERHRADASRPADDRESQQARARPAERSGQEERRRGRSPTHGRSRSPAAAKRARQVEGRRSPGARGAGAGTRGRRGGSRERTTGEDREAVAGTRPRGELSERPAREEREAAATTGPRGAREDMAEAARRTRDRDGGQEPAGRQRAGRGVADEARAERAEGPPAQQGWYERRGADPGSRRRAGARGSAAGGPRCC</sequence>
<accession>A0A1D2A4L7</accession>
<gene>
    <name evidence="3" type="ORF">g.21238</name>
</gene>
<dbReference type="EMBL" id="GDKF01004495">
    <property type="protein sequence ID" value="JAT74127.1"/>
    <property type="molecule type" value="Transcribed_RNA"/>
</dbReference>
<feature type="compositionally biased region" description="Basic and acidic residues" evidence="2">
    <location>
        <begin position="333"/>
        <end position="351"/>
    </location>
</feature>
<evidence type="ECO:0000313" key="3">
    <source>
        <dbReference type="EMBL" id="JAT74127.1"/>
    </source>
</evidence>
<protein>
    <submittedName>
        <fullName evidence="3">Uncharacterized protein</fullName>
    </submittedName>
</protein>
<feature type="region of interest" description="Disordered" evidence="2">
    <location>
        <begin position="195"/>
        <end position="409"/>
    </location>
</feature>
<feature type="coiled-coil region" evidence="1">
    <location>
        <begin position="11"/>
        <end position="42"/>
    </location>
</feature>
<feature type="compositionally biased region" description="Basic and acidic residues" evidence="2">
    <location>
        <begin position="383"/>
        <end position="392"/>
    </location>
</feature>
<feature type="compositionally biased region" description="Basic and acidic residues" evidence="2">
    <location>
        <begin position="364"/>
        <end position="374"/>
    </location>
</feature>
<feature type="compositionally biased region" description="Basic and acidic residues" evidence="2">
    <location>
        <begin position="292"/>
        <end position="325"/>
    </location>
</feature>
<proteinExistence type="predicted"/>
<keyword evidence="1" id="KW-0175">Coiled coil</keyword>
<feature type="compositionally biased region" description="Basic and acidic residues" evidence="2">
    <location>
        <begin position="214"/>
        <end position="249"/>
    </location>
</feature>
<dbReference type="AlphaFoldDB" id="A0A1D2A4L7"/>
<organism evidence="3">
    <name type="scientific">Auxenochlorella protothecoides</name>
    <name type="common">Green microalga</name>
    <name type="synonym">Chlorella protothecoides</name>
    <dbReference type="NCBI Taxonomy" id="3075"/>
    <lineage>
        <taxon>Eukaryota</taxon>
        <taxon>Viridiplantae</taxon>
        <taxon>Chlorophyta</taxon>
        <taxon>core chlorophytes</taxon>
        <taxon>Trebouxiophyceae</taxon>
        <taxon>Chlorellales</taxon>
        <taxon>Chlorellaceae</taxon>
        <taxon>Auxenochlorella</taxon>
    </lineage>
</organism>
<name>A0A1D2A4L7_AUXPR</name>
<evidence type="ECO:0000256" key="1">
    <source>
        <dbReference type="SAM" id="Coils"/>
    </source>
</evidence>
<feature type="compositionally biased region" description="Basic residues" evidence="2">
    <location>
        <begin position="250"/>
        <end position="259"/>
    </location>
</feature>
<reference evidence="3" key="1">
    <citation type="submission" date="2015-08" db="EMBL/GenBank/DDBJ databases">
        <authorList>
            <person name="Babu N.S."/>
            <person name="Beckwith C.J."/>
            <person name="Beseler K.G."/>
            <person name="Brison A."/>
            <person name="Carone J.V."/>
            <person name="Caskin T.P."/>
            <person name="Diamond M."/>
            <person name="Durham M.E."/>
            <person name="Foxe J.M."/>
            <person name="Go M."/>
            <person name="Henderson B.A."/>
            <person name="Jones I.B."/>
            <person name="McGettigan J.A."/>
            <person name="Micheletti S.J."/>
            <person name="Nasrallah M.E."/>
            <person name="Ortiz D."/>
            <person name="Piller C.R."/>
            <person name="Privatt S.R."/>
            <person name="Schneider S.L."/>
            <person name="Sharp S."/>
            <person name="Smith T.C."/>
            <person name="Stanton J.D."/>
            <person name="Ullery H.E."/>
            <person name="Wilson R.J."/>
            <person name="Serrano M.G."/>
            <person name="Buck G."/>
            <person name="Lee V."/>
            <person name="Wang Y."/>
            <person name="Carvalho R."/>
            <person name="Voegtly L."/>
            <person name="Shi R."/>
            <person name="Duckworth R."/>
            <person name="Johnson A."/>
            <person name="Loviza R."/>
            <person name="Walstead R."/>
            <person name="Shah Z."/>
            <person name="Kiflezghi M."/>
            <person name="Wade K."/>
            <person name="Ball S.L."/>
            <person name="Bradley K.W."/>
            <person name="Asai D.J."/>
            <person name="Bowman C.A."/>
            <person name="Russell D.A."/>
            <person name="Pope W.H."/>
            <person name="Jacobs-Sera D."/>
            <person name="Hendrix R.W."/>
            <person name="Hatfull G.F."/>
        </authorList>
    </citation>
    <scope>NUCLEOTIDE SEQUENCE</scope>
</reference>
<evidence type="ECO:0000256" key="2">
    <source>
        <dbReference type="SAM" id="MobiDB-lite"/>
    </source>
</evidence>
<feature type="compositionally biased region" description="Low complexity" evidence="2">
    <location>
        <begin position="398"/>
        <end position="409"/>
    </location>
</feature>
<feature type="compositionally biased region" description="Low complexity" evidence="2">
    <location>
        <begin position="195"/>
        <end position="211"/>
    </location>
</feature>